<keyword evidence="2" id="KW-1185">Reference proteome</keyword>
<name>A0A7Z0WPI8_9PSEU</name>
<dbReference type="EMBL" id="MSIF01000004">
    <property type="protein sequence ID" value="OLF11661.1"/>
    <property type="molecule type" value="Genomic_DNA"/>
</dbReference>
<accession>A0A7Z0WPI8</accession>
<gene>
    <name evidence="1" type="ORF">BLA60_12065</name>
</gene>
<reference evidence="1 2" key="1">
    <citation type="submission" date="2016-12" db="EMBL/GenBank/DDBJ databases">
        <title>The draft genome sequence of Actinophytocola xinjiangensis.</title>
        <authorList>
            <person name="Wang W."/>
            <person name="Yuan L."/>
        </authorList>
    </citation>
    <scope>NUCLEOTIDE SEQUENCE [LARGE SCALE GENOMIC DNA]</scope>
    <source>
        <strain evidence="1 2">CGMCC 4.4663</strain>
    </source>
</reference>
<protein>
    <submittedName>
        <fullName evidence="1">Uncharacterized protein</fullName>
    </submittedName>
</protein>
<proteinExistence type="predicted"/>
<dbReference type="AlphaFoldDB" id="A0A7Z0WPI8"/>
<comment type="caution">
    <text evidence="1">The sequence shown here is derived from an EMBL/GenBank/DDBJ whole genome shotgun (WGS) entry which is preliminary data.</text>
</comment>
<dbReference type="RefSeq" id="WP_075132896.1">
    <property type="nucleotide sequence ID" value="NZ_MSIF01000004.1"/>
</dbReference>
<dbReference type="Proteomes" id="UP000185696">
    <property type="component" value="Unassembled WGS sequence"/>
</dbReference>
<evidence type="ECO:0000313" key="2">
    <source>
        <dbReference type="Proteomes" id="UP000185696"/>
    </source>
</evidence>
<dbReference type="OrthoDB" id="3831424at2"/>
<sequence length="320" mass="34407">MTWLDVRKTLRDNRFALGLQAATRYPDLPTLPGSTLLTRPDWVPARPVPLSAITLSLGASPPVPALPGGDYAATMAALDPPAVFENRATYRLLAADLTGAPRLAFGHGTYFDHIDTGEAAAHELAAGGPTPLRDAVGDPRDLTRRPANLAISVLTVRRGPIPTFFLHWRDPARVGHAGGLHQVLPVGVFQAAGDDRDDVDFSLWRCIVREYAEEFLGEAELSDVDYESWPFHNDLTEARRNGGIRAECVGLGVDPLTFATDLLVRVEFSPEVFDELLGAWVRDNDEGAVSEVPLTADSAAGLTLQPAGAAILTWAGCTGR</sequence>
<evidence type="ECO:0000313" key="1">
    <source>
        <dbReference type="EMBL" id="OLF11661.1"/>
    </source>
</evidence>
<organism evidence="1 2">
    <name type="scientific">Actinophytocola xinjiangensis</name>
    <dbReference type="NCBI Taxonomy" id="485602"/>
    <lineage>
        <taxon>Bacteria</taxon>
        <taxon>Bacillati</taxon>
        <taxon>Actinomycetota</taxon>
        <taxon>Actinomycetes</taxon>
        <taxon>Pseudonocardiales</taxon>
        <taxon>Pseudonocardiaceae</taxon>
    </lineage>
</organism>